<evidence type="ECO:0000313" key="1">
    <source>
        <dbReference type="EMBL" id="KAG9455340.1"/>
    </source>
</evidence>
<comment type="caution">
    <text evidence="1">The sequence shown here is derived from an EMBL/GenBank/DDBJ whole genome shotgun (WGS) entry which is preliminary data.</text>
</comment>
<organism evidence="1 2">
    <name type="scientific">Aristolochia fimbriata</name>
    <name type="common">White veined hardy Dutchman's pipe vine</name>
    <dbReference type="NCBI Taxonomy" id="158543"/>
    <lineage>
        <taxon>Eukaryota</taxon>
        <taxon>Viridiplantae</taxon>
        <taxon>Streptophyta</taxon>
        <taxon>Embryophyta</taxon>
        <taxon>Tracheophyta</taxon>
        <taxon>Spermatophyta</taxon>
        <taxon>Magnoliopsida</taxon>
        <taxon>Magnoliidae</taxon>
        <taxon>Piperales</taxon>
        <taxon>Aristolochiaceae</taxon>
        <taxon>Aristolochia</taxon>
    </lineage>
</organism>
<evidence type="ECO:0000313" key="2">
    <source>
        <dbReference type="Proteomes" id="UP000825729"/>
    </source>
</evidence>
<dbReference type="Proteomes" id="UP000825729">
    <property type="component" value="Unassembled WGS sequence"/>
</dbReference>
<reference evidence="1 2" key="1">
    <citation type="submission" date="2021-07" db="EMBL/GenBank/DDBJ databases">
        <title>The Aristolochia fimbriata genome: insights into angiosperm evolution, floral development and chemical biosynthesis.</title>
        <authorList>
            <person name="Jiao Y."/>
        </authorList>
    </citation>
    <scope>NUCLEOTIDE SEQUENCE [LARGE SCALE GENOMIC DNA]</scope>
    <source>
        <strain evidence="1">IBCAS-2021</strain>
        <tissue evidence="1">Leaf</tissue>
    </source>
</reference>
<protein>
    <submittedName>
        <fullName evidence="1">Uncharacterized protein</fullName>
    </submittedName>
</protein>
<dbReference type="EMBL" id="JAINDJ010000003">
    <property type="protein sequence ID" value="KAG9455340.1"/>
    <property type="molecule type" value="Genomic_DNA"/>
</dbReference>
<sequence length="221" mass="25713">MKSHVHEILKCVRAPFGRHITLSHSLFPLFSRFCHERWGHRTHDDSVTETTEPMGSFVPTVKRRPRNSGHLKITSTSRGVRPFTHKGEEIVELLEEFKKHWNVIWPWHFALLPTHLLSSKSPDPKIPNSTEWTRPSSRIWILDRHGDFNDLSDKDKCIHGGDWRLESGERCQKTQNSDRPLLLQSSHMLHVGTTQREVHGNSFNSLLRFTLYTRGKPFANT</sequence>
<dbReference type="AlphaFoldDB" id="A0AAV7F2H2"/>
<keyword evidence="2" id="KW-1185">Reference proteome</keyword>
<accession>A0AAV7F2H2</accession>
<gene>
    <name evidence="1" type="ORF">H6P81_008244</name>
</gene>
<name>A0AAV7F2H2_ARIFI</name>
<proteinExistence type="predicted"/>